<reference evidence="9 10" key="1">
    <citation type="submission" date="2018-05" db="EMBL/GenBank/DDBJ databases">
        <title>Rhodoferax soyangensis sp.nov., isolated from an oligotrophic freshwater lake.</title>
        <authorList>
            <person name="Park M."/>
        </authorList>
    </citation>
    <scope>NUCLEOTIDE SEQUENCE [LARGE SCALE GENOMIC DNA]</scope>
    <source>
        <strain evidence="9 10">IMCC26218</strain>
    </source>
</reference>
<keyword evidence="10" id="KW-1185">Reference proteome</keyword>
<comment type="caution">
    <text evidence="9">The sequence shown here is derived from an EMBL/GenBank/DDBJ whole genome shotgun (WGS) entry which is preliminary data.</text>
</comment>
<dbReference type="GO" id="GO:0055085">
    <property type="term" value="P:transmembrane transport"/>
    <property type="evidence" value="ECO:0007669"/>
    <property type="project" value="InterPro"/>
</dbReference>
<keyword evidence="6 7" id="KW-0472">Membrane</keyword>
<evidence type="ECO:0000256" key="7">
    <source>
        <dbReference type="RuleBase" id="RU363032"/>
    </source>
</evidence>
<dbReference type="OrthoDB" id="8138334at2"/>
<dbReference type="PROSITE" id="PS50928">
    <property type="entry name" value="ABC_TM1"/>
    <property type="match status" value="1"/>
</dbReference>
<keyword evidence="2 7" id="KW-0813">Transport</keyword>
<comment type="subcellular location">
    <subcellularLocation>
        <location evidence="1 7">Cell membrane</location>
        <topology evidence="1 7">Multi-pass membrane protein</topology>
    </subcellularLocation>
</comment>
<dbReference type="InterPro" id="IPR000515">
    <property type="entry name" value="MetI-like"/>
</dbReference>
<evidence type="ECO:0000259" key="8">
    <source>
        <dbReference type="PROSITE" id="PS50928"/>
    </source>
</evidence>
<accession>A0A3E1R8S9</accession>
<sequence>MAEIVPPRSPAARGSLPPEGARLALGRPGGQTSLWKRFLHNGLPIAVVLLTVLLAWYAAAWALNAPGAIERVLDEEAGYTQRELFEATMTMERPLMPAPHQVVMDLFESLTEWPVDNPRNLIYHVAVTGQSTLLGFVMGTALGLLLSVLIVHSRTLDRALMPWIVASQTVPVLAIAPIVLVILGSMGFSGTAPKAVIAMYLCFFPVTVAMVAGLRSPQVIETEMMHTYAASRWQSLWLLRLPAALPFLFPALRVGVAAGLVGAMVAELPTGAVAGLGARLLTGSYYGQTVQIWSALVMSALLGLTLTAAVALVERLVLRNRGGVA</sequence>
<feature type="transmembrane region" description="Helical" evidence="7">
    <location>
        <begin position="163"/>
        <end position="183"/>
    </location>
</feature>
<keyword evidence="3" id="KW-1003">Cell membrane</keyword>
<keyword evidence="4 7" id="KW-0812">Transmembrane</keyword>
<comment type="similarity">
    <text evidence="7">Belongs to the binding-protein-dependent transport system permease family.</text>
</comment>
<gene>
    <name evidence="9" type="ORF">DIC66_17625</name>
</gene>
<dbReference type="GO" id="GO:0005886">
    <property type="term" value="C:plasma membrane"/>
    <property type="evidence" value="ECO:0007669"/>
    <property type="project" value="UniProtKB-SubCell"/>
</dbReference>
<dbReference type="InterPro" id="IPR035906">
    <property type="entry name" value="MetI-like_sf"/>
</dbReference>
<evidence type="ECO:0000313" key="10">
    <source>
        <dbReference type="Proteomes" id="UP000260665"/>
    </source>
</evidence>
<name>A0A3E1R8S9_9BURK</name>
<evidence type="ECO:0000313" key="9">
    <source>
        <dbReference type="EMBL" id="RFO95653.1"/>
    </source>
</evidence>
<organism evidence="9 10">
    <name type="scientific">Rhodoferax lacus</name>
    <dbReference type="NCBI Taxonomy" id="2184758"/>
    <lineage>
        <taxon>Bacteria</taxon>
        <taxon>Pseudomonadati</taxon>
        <taxon>Pseudomonadota</taxon>
        <taxon>Betaproteobacteria</taxon>
        <taxon>Burkholderiales</taxon>
        <taxon>Comamonadaceae</taxon>
        <taxon>Rhodoferax</taxon>
    </lineage>
</organism>
<feature type="transmembrane region" description="Helical" evidence="7">
    <location>
        <begin position="121"/>
        <end position="151"/>
    </location>
</feature>
<evidence type="ECO:0000256" key="3">
    <source>
        <dbReference type="ARBA" id="ARBA00022475"/>
    </source>
</evidence>
<dbReference type="PANTHER" id="PTHR30151">
    <property type="entry name" value="ALKANE SULFONATE ABC TRANSPORTER-RELATED, MEMBRANE SUBUNIT"/>
    <property type="match status" value="1"/>
</dbReference>
<evidence type="ECO:0000256" key="6">
    <source>
        <dbReference type="ARBA" id="ARBA00023136"/>
    </source>
</evidence>
<dbReference type="Pfam" id="PF00528">
    <property type="entry name" value="BPD_transp_1"/>
    <property type="match status" value="1"/>
</dbReference>
<evidence type="ECO:0000256" key="4">
    <source>
        <dbReference type="ARBA" id="ARBA00022692"/>
    </source>
</evidence>
<dbReference type="Gene3D" id="1.10.3720.10">
    <property type="entry name" value="MetI-like"/>
    <property type="match status" value="1"/>
</dbReference>
<evidence type="ECO:0000256" key="5">
    <source>
        <dbReference type="ARBA" id="ARBA00022989"/>
    </source>
</evidence>
<keyword evidence="5 7" id="KW-1133">Transmembrane helix</keyword>
<dbReference type="CDD" id="cd06261">
    <property type="entry name" value="TM_PBP2"/>
    <property type="match status" value="1"/>
</dbReference>
<dbReference type="AlphaFoldDB" id="A0A3E1R8S9"/>
<dbReference type="EMBL" id="QFZK01000014">
    <property type="protein sequence ID" value="RFO95653.1"/>
    <property type="molecule type" value="Genomic_DNA"/>
</dbReference>
<dbReference type="Proteomes" id="UP000260665">
    <property type="component" value="Unassembled WGS sequence"/>
</dbReference>
<dbReference type="PANTHER" id="PTHR30151:SF0">
    <property type="entry name" value="ABC TRANSPORTER PERMEASE PROTEIN MJ0413-RELATED"/>
    <property type="match status" value="1"/>
</dbReference>
<dbReference type="RefSeq" id="WP_117179446.1">
    <property type="nucleotide sequence ID" value="NZ_QFZK01000014.1"/>
</dbReference>
<feature type="transmembrane region" description="Helical" evidence="7">
    <location>
        <begin position="43"/>
        <end position="63"/>
    </location>
</feature>
<feature type="transmembrane region" description="Helical" evidence="7">
    <location>
        <begin position="195"/>
        <end position="216"/>
    </location>
</feature>
<proteinExistence type="inferred from homology"/>
<evidence type="ECO:0000256" key="2">
    <source>
        <dbReference type="ARBA" id="ARBA00022448"/>
    </source>
</evidence>
<protein>
    <submittedName>
        <fullName evidence="9">ABC transporter permease</fullName>
    </submittedName>
</protein>
<feature type="transmembrane region" description="Helical" evidence="7">
    <location>
        <begin position="292"/>
        <end position="313"/>
    </location>
</feature>
<evidence type="ECO:0000256" key="1">
    <source>
        <dbReference type="ARBA" id="ARBA00004651"/>
    </source>
</evidence>
<feature type="domain" description="ABC transmembrane type-1" evidence="8">
    <location>
        <begin position="121"/>
        <end position="314"/>
    </location>
</feature>
<feature type="transmembrane region" description="Helical" evidence="7">
    <location>
        <begin position="237"/>
        <end position="266"/>
    </location>
</feature>
<dbReference type="SUPFAM" id="SSF161098">
    <property type="entry name" value="MetI-like"/>
    <property type="match status" value="1"/>
</dbReference>